<evidence type="ECO:0000259" key="1">
    <source>
        <dbReference type="Pfam" id="PF23190"/>
    </source>
</evidence>
<feature type="domain" description="YVC1 N-terminal linker helical" evidence="1">
    <location>
        <begin position="22"/>
        <end position="101"/>
    </location>
</feature>
<gene>
    <name evidence="2" type="ORF">MSAN_01472800</name>
</gene>
<evidence type="ECO:0000313" key="2">
    <source>
        <dbReference type="EMBL" id="KAF7355556.1"/>
    </source>
</evidence>
<protein>
    <submittedName>
        <fullName evidence="2">Calcium channel YVC1</fullName>
    </submittedName>
</protein>
<comment type="caution">
    <text evidence="2">The sequence shown here is derived from an EMBL/GenBank/DDBJ whole genome shotgun (WGS) entry which is preliminary data.</text>
</comment>
<dbReference type="AlphaFoldDB" id="A0A8H7D1E0"/>
<reference evidence="2" key="1">
    <citation type="submission" date="2020-05" db="EMBL/GenBank/DDBJ databases">
        <title>Mycena genomes resolve the evolution of fungal bioluminescence.</title>
        <authorList>
            <person name="Tsai I.J."/>
        </authorList>
    </citation>
    <scope>NUCLEOTIDE SEQUENCE</scope>
    <source>
        <strain evidence="2">160909Yilan</strain>
    </source>
</reference>
<proteinExistence type="predicted"/>
<dbReference type="Proteomes" id="UP000623467">
    <property type="component" value="Unassembled WGS sequence"/>
</dbReference>
<dbReference type="OrthoDB" id="301415at2759"/>
<organism evidence="2 3">
    <name type="scientific">Mycena sanguinolenta</name>
    <dbReference type="NCBI Taxonomy" id="230812"/>
    <lineage>
        <taxon>Eukaryota</taxon>
        <taxon>Fungi</taxon>
        <taxon>Dikarya</taxon>
        <taxon>Basidiomycota</taxon>
        <taxon>Agaricomycotina</taxon>
        <taxon>Agaricomycetes</taxon>
        <taxon>Agaricomycetidae</taxon>
        <taxon>Agaricales</taxon>
        <taxon>Marasmiineae</taxon>
        <taxon>Mycenaceae</taxon>
        <taxon>Mycena</taxon>
    </lineage>
</organism>
<dbReference type="InterPro" id="IPR056337">
    <property type="entry name" value="LHD_YVC1"/>
</dbReference>
<accession>A0A8H7D1E0</accession>
<evidence type="ECO:0000313" key="3">
    <source>
        <dbReference type="Proteomes" id="UP000623467"/>
    </source>
</evidence>
<keyword evidence="3" id="KW-1185">Reference proteome</keyword>
<name>A0A8H7D1E0_9AGAR</name>
<sequence>MDVEGRPLLSTEDSKPLPQTLTKLIKRLRSLTLALLPVEVDPESINDPTSRVITPRVIDAYKRAAGDFVDALPYCLLRARAEFLWDADHNPADYGENLGRGARSHRPTGG</sequence>
<dbReference type="Pfam" id="PF23190">
    <property type="entry name" value="LHD_TRPY1"/>
    <property type="match status" value="1"/>
</dbReference>
<dbReference type="EMBL" id="JACAZH010000011">
    <property type="protein sequence ID" value="KAF7355556.1"/>
    <property type="molecule type" value="Genomic_DNA"/>
</dbReference>